<dbReference type="PANTHER" id="PTHR41259:SF1">
    <property type="entry name" value="DOUBLE-STRAND BREAK REPAIR RAD50 ATPASE, PUTATIVE-RELATED"/>
    <property type="match status" value="1"/>
</dbReference>
<dbReference type="SUPFAM" id="SSF52540">
    <property type="entry name" value="P-loop containing nucleoside triphosphate hydrolases"/>
    <property type="match status" value="1"/>
</dbReference>
<name>A0AA97GU08_9ACTN</name>
<organism evidence="3">
    <name type="scientific">Gordonia sp. MP11Mi</name>
    <dbReference type="NCBI Taxonomy" id="3022769"/>
    <lineage>
        <taxon>Bacteria</taxon>
        <taxon>Bacillati</taxon>
        <taxon>Actinomycetota</taxon>
        <taxon>Actinomycetes</taxon>
        <taxon>Mycobacteriales</taxon>
        <taxon>Gordoniaceae</taxon>
        <taxon>Gordonia</taxon>
    </lineage>
</organism>
<proteinExistence type="predicted"/>
<dbReference type="GO" id="GO:0016887">
    <property type="term" value="F:ATP hydrolysis activity"/>
    <property type="evidence" value="ECO:0007669"/>
    <property type="project" value="InterPro"/>
</dbReference>
<dbReference type="Gene3D" id="3.40.50.300">
    <property type="entry name" value="P-loop containing nucleotide triphosphate hydrolases"/>
    <property type="match status" value="2"/>
</dbReference>
<gene>
    <name evidence="3" type="ORF">MP11Mi_01920</name>
</gene>
<dbReference type="PANTHER" id="PTHR41259">
    <property type="entry name" value="DOUBLE-STRAND BREAK REPAIR RAD50 ATPASE, PUTATIVE-RELATED"/>
    <property type="match status" value="1"/>
</dbReference>
<evidence type="ECO:0000313" key="3">
    <source>
        <dbReference type="EMBL" id="WOC11125.1"/>
    </source>
</evidence>
<feature type="coiled-coil region" evidence="1">
    <location>
        <begin position="652"/>
        <end position="679"/>
    </location>
</feature>
<dbReference type="InterPro" id="IPR038729">
    <property type="entry name" value="Rad50/SbcC_AAA"/>
</dbReference>
<dbReference type="RefSeq" id="WP_420040461.1">
    <property type="nucleotide sequence ID" value="NZ_CP128986.1"/>
</dbReference>
<dbReference type="InterPro" id="IPR027417">
    <property type="entry name" value="P-loop_NTPase"/>
</dbReference>
<dbReference type="EMBL" id="CP128986">
    <property type="protein sequence ID" value="WOC11125.1"/>
    <property type="molecule type" value="Genomic_DNA"/>
</dbReference>
<feature type="domain" description="Rad50/SbcC-type AAA" evidence="2">
    <location>
        <begin position="5"/>
        <end position="56"/>
    </location>
</feature>
<evidence type="ECO:0000259" key="2">
    <source>
        <dbReference type="Pfam" id="PF13476"/>
    </source>
</evidence>
<dbReference type="AlphaFoldDB" id="A0AA97GU08"/>
<feature type="coiled-coil region" evidence="1">
    <location>
        <begin position="367"/>
        <end position="394"/>
    </location>
</feature>
<accession>A0AA97GU08</accession>
<dbReference type="GO" id="GO:0006302">
    <property type="term" value="P:double-strand break repair"/>
    <property type="evidence" value="ECO:0007669"/>
    <property type="project" value="InterPro"/>
</dbReference>
<reference evidence="3" key="1">
    <citation type="submission" date="2023-06" db="EMBL/GenBank/DDBJ databases">
        <title>Gordonia sp. nov. and Pseudochrobactrum sp. nov., two species isolated from the burying beetle Nicrophorus vespilloides.</title>
        <authorList>
            <person name="Poehlein A."/>
            <person name="Guzman J."/>
            <person name="Daniel R."/>
            <person name="Vilcinskas A."/>
        </authorList>
    </citation>
    <scope>NUCLEOTIDE SEQUENCE</scope>
    <source>
        <strain evidence="3">MP11Mi</strain>
    </source>
</reference>
<sequence length="865" mass="91883">MRLHRLRVADFRGIVEREVVFADSGVTVIEGENEAGKSSMVEALDLLLTVRANSSKAQVRAVQPSGRDVGSEVFAEISCGAYRFEYFKRFNKSAETALTIIEPAPEQLTGRPAHERVEQILGASLDSTLYRALRLLQSSDPELGDLTDSSALSRALDRAAGQVDDVAADSPQSQDLVAAVSKEYLRYFTAAQGRPSGELLQAQKAAESAAAAVAERERLLASVQEAADGLPRVVRAIDDAMSEESQQRVEVSTLAAHVSEADAVGDRLAAAKAVVARCELGVHAARAAARERADVRTRLSQFESEIATTSTAVQTARGAADAAGEKAAAVAERIVVAQRNLDDVRAWLEYAEAAERVAADRRRLADLDATIAEVTRLRGEADDARRAVAELHATPDDAARAAEIDRDIAAATARLESGAATVVVTPLADGVQVDGAAVDDEQTLRVAASTTVESPSMRVQVIPGADAQAFADDLARLTALGDELVARSGVGRLADVAAAAAQRTELLRVAAEADRRLQRELSGRDADGLAALRAEIAACIPESDPVPAAGAEDVVVLRAKERELAAAAAQAQREWDAELHREREERGRAQAWETSGENARVAAASLRQQIATAEADTSDDALAEAVTAAEDELTQAKTAETKMAGEAARVDAAGVRAKYDEAEAALDRTRARLAQQRKLQAELSTRIEVCRNDGRLDELSDAVAENEAAQVAVQRVTERAEGARLLHETLQRKRSESRARYIDPFARRLEELAAPVFGDGVRFSVGDDFQIASRTLDGVTVDVAALSGGAREQLGLLARLACASLVDEADGVPVILDDALGYTDPKRLASMSTVIGTAGPGSQIIVLTCTPDRYRGVDDATLVAV</sequence>
<dbReference type="Pfam" id="PF13476">
    <property type="entry name" value="AAA_23"/>
    <property type="match status" value="1"/>
</dbReference>
<evidence type="ECO:0000256" key="1">
    <source>
        <dbReference type="SAM" id="Coils"/>
    </source>
</evidence>
<keyword evidence="1" id="KW-0175">Coiled coil</keyword>
<protein>
    <recommendedName>
        <fullName evidence="2">Rad50/SbcC-type AAA domain-containing protein</fullName>
    </recommendedName>
</protein>